<organism evidence="4 5">
    <name type="scientific">Thioflexithrix psekupsensis</name>
    <dbReference type="NCBI Taxonomy" id="1570016"/>
    <lineage>
        <taxon>Bacteria</taxon>
        <taxon>Pseudomonadati</taxon>
        <taxon>Pseudomonadota</taxon>
        <taxon>Gammaproteobacteria</taxon>
        <taxon>Thiotrichales</taxon>
        <taxon>Thioflexithrix</taxon>
    </lineage>
</organism>
<reference evidence="4 5" key="1">
    <citation type="submission" date="2016-12" db="EMBL/GenBank/DDBJ databases">
        <title>Thioflexothrix psekupsii D3 genome sequencing and assembly.</title>
        <authorList>
            <person name="Fomenkov A."/>
            <person name="Vincze T."/>
            <person name="Grabovich M."/>
            <person name="Anton B.P."/>
            <person name="Dubinina G."/>
            <person name="Orlova M."/>
            <person name="Belousova E."/>
            <person name="Roberts R.J."/>
        </authorList>
    </citation>
    <scope>NUCLEOTIDE SEQUENCE [LARGE SCALE GENOMIC DNA]</scope>
    <source>
        <strain evidence="4">D3</strain>
    </source>
</reference>
<dbReference type="EMBL" id="MSLT01000024">
    <property type="protein sequence ID" value="OUD11756.1"/>
    <property type="molecule type" value="Genomic_DNA"/>
</dbReference>
<keyword evidence="5" id="KW-1185">Reference proteome</keyword>
<proteinExistence type="inferred from homology"/>
<evidence type="ECO:0000256" key="2">
    <source>
        <dbReference type="ARBA" id="ARBA00010742"/>
    </source>
</evidence>
<accession>A0A251X3A8</accession>
<dbReference type="Gene3D" id="3.40.190.10">
    <property type="entry name" value="Periplasmic binding protein-like II"/>
    <property type="match status" value="1"/>
</dbReference>
<comment type="subcellular location">
    <subcellularLocation>
        <location evidence="1">Periplasm</location>
    </subcellularLocation>
</comment>
<evidence type="ECO:0000313" key="5">
    <source>
        <dbReference type="Proteomes" id="UP000194798"/>
    </source>
</evidence>
<comment type="caution">
    <text evidence="4">The sequence shown here is derived from an EMBL/GenBank/DDBJ whole genome shotgun (WGS) entry which is preliminary data.</text>
</comment>
<name>A0A251X3A8_9GAMM</name>
<dbReference type="PANTHER" id="PTHR30024:SF47">
    <property type="entry name" value="TAURINE-BINDING PERIPLASMIC PROTEIN"/>
    <property type="match status" value="1"/>
</dbReference>
<evidence type="ECO:0000256" key="3">
    <source>
        <dbReference type="ARBA" id="ARBA00022729"/>
    </source>
</evidence>
<dbReference type="GO" id="GO:0042597">
    <property type="term" value="C:periplasmic space"/>
    <property type="evidence" value="ECO:0007669"/>
    <property type="project" value="UniProtKB-SubCell"/>
</dbReference>
<sequence>MLTFILIFSLVACNRNTPDAPLRIGTNFWPGYEPLYLARSLGYLTDDKVRLVENSSTSQSLRRFLEQHTEGAALTLDEVLSLYQATTDACIVLVMDISEGADVVMGKPSLQQLSDVKGVRIGVENTAVGAYMLARALQAAELSVTDVTIVPLALDQHEAGYLSGKVDAVVTFEPVRSRLLAAGAVQLFDSSQIRGEIVDVLVVRKSHLDKYPEQAHYVINNWFGALDYFASHTEDAVTRMAPRMQLPASEVVAMYEGLTLPDRDENRQLLTRAPNTSEPLRDTLHQLNRIMQEQHLLSDPVHVEQICIRGEYL</sequence>
<protein>
    <recommendedName>
        <fullName evidence="6">Nitrate ABC transporter</fullName>
    </recommendedName>
</protein>
<evidence type="ECO:0000256" key="1">
    <source>
        <dbReference type="ARBA" id="ARBA00004418"/>
    </source>
</evidence>
<comment type="similarity">
    <text evidence="2">Belongs to the bacterial solute-binding protein SsuA/TauA family.</text>
</comment>
<keyword evidence="3" id="KW-0732">Signal</keyword>
<evidence type="ECO:0008006" key="6">
    <source>
        <dbReference type="Google" id="ProtNLM"/>
    </source>
</evidence>
<dbReference type="SUPFAM" id="SSF53850">
    <property type="entry name" value="Periplasmic binding protein-like II"/>
    <property type="match status" value="1"/>
</dbReference>
<dbReference type="AlphaFoldDB" id="A0A251X3A8"/>
<dbReference type="Pfam" id="PF13379">
    <property type="entry name" value="NMT1_2"/>
    <property type="match status" value="1"/>
</dbReference>
<gene>
    <name evidence="4" type="ORF">TPSD3_16705</name>
</gene>
<evidence type="ECO:0000313" key="4">
    <source>
        <dbReference type="EMBL" id="OUD11756.1"/>
    </source>
</evidence>
<dbReference type="PANTHER" id="PTHR30024">
    <property type="entry name" value="ALIPHATIC SULFONATES-BINDING PROTEIN-RELATED"/>
    <property type="match status" value="1"/>
</dbReference>
<dbReference type="Proteomes" id="UP000194798">
    <property type="component" value="Unassembled WGS sequence"/>
</dbReference>